<dbReference type="AlphaFoldDB" id="A0A433WHY9"/>
<evidence type="ECO:0000313" key="2">
    <source>
        <dbReference type="Proteomes" id="UP000281028"/>
    </source>
</evidence>
<name>A0A433WHY9_9BACT</name>
<keyword evidence="2" id="KW-1185">Reference proteome</keyword>
<reference evidence="1" key="1">
    <citation type="submission" date="2020-05" db="EMBL/GenBank/DDBJ databases">
        <title>Chitinophaga laudate sp. nov., isolated from a tropical peat swamp.</title>
        <authorList>
            <person name="Goh C.B.S."/>
            <person name="Lee M.S."/>
            <person name="Parimannan S."/>
            <person name="Pasbakhsh P."/>
            <person name="Yule C.M."/>
            <person name="Rajandas H."/>
            <person name="Loke S."/>
            <person name="Croft L."/>
            <person name="Tan J.B.L."/>
        </authorList>
    </citation>
    <scope>NUCLEOTIDE SEQUENCE</scope>
    <source>
        <strain evidence="1">Mgbs1</strain>
    </source>
</reference>
<evidence type="ECO:0000313" key="1">
    <source>
        <dbReference type="EMBL" id="NSL90543.1"/>
    </source>
</evidence>
<comment type="caution">
    <text evidence="1">The sequence shown here is derived from an EMBL/GenBank/DDBJ whole genome shotgun (WGS) entry which is preliminary data.</text>
</comment>
<gene>
    <name evidence="1" type="ORF">ECE50_027210</name>
</gene>
<sequence>MKCTSLIYSSSILLLAGVMMCSMQACLKSSDDTVIKPEPEPSPYISLINTLSLDGALLDSFEYNSRGKLVKFWHYDTTSKSYNRYHEYVYGSSGNVSGYNYFQQEAGSFKLRSRGTSVTAGNKITLYTETFGPDNIFLGKDSSFVLVNGIGQVTMSGTKDTIVTPDPAMGTVKMVSYRNYTYNIQGLQSTTGHFYRSATRWNAPIEEETTVTFAYTDKLNHMYSLVVRDPVMGIYLGNYQYLTAGMLCLSATTAVINNTPGMKITYTYTYDNSDQWKEMAINYPAYASNPAHIARYSATYKRIDIK</sequence>
<dbReference type="Proteomes" id="UP000281028">
    <property type="component" value="Unassembled WGS sequence"/>
</dbReference>
<dbReference type="EMBL" id="RIAR02000001">
    <property type="protein sequence ID" value="NSL90543.1"/>
    <property type="molecule type" value="Genomic_DNA"/>
</dbReference>
<protein>
    <submittedName>
        <fullName evidence="1">Uncharacterized protein</fullName>
    </submittedName>
</protein>
<proteinExistence type="predicted"/>
<accession>A0A433WHY9</accession>
<dbReference type="PROSITE" id="PS51257">
    <property type="entry name" value="PROKAR_LIPOPROTEIN"/>
    <property type="match status" value="1"/>
</dbReference>
<organism evidence="1 2">
    <name type="scientific">Chitinophaga solisilvae</name>
    <dbReference type="NCBI Taxonomy" id="1233460"/>
    <lineage>
        <taxon>Bacteria</taxon>
        <taxon>Pseudomonadati</taxon>
        <taxon>Bacteroidota</taxon>
        <taxon>Chitinophagia</taxon>
        <taxon>Chitinophagales</taxon>
        <taxon>Chitinophagaceae</taxon>
        <taxon>Chitinophaga</taxon>
    </lineage>
</organism>